<keyword evidence="2" id="KW-1185">Reference proteome</keyword>
<evidence type="ECO:0000313" key="2">
    <source>
        <dbReference type="Proteomes" id="UP000076738"/>
    </source>
</evidence>
<reference evidence="1 2" key="1">
    <citation type="journal article" date="2016" name="Mol. Biol. Evol.">
        <title>Comparative Genomics of Early-Diverging Mushroom-Forming Fungi Provides Insights into the Origins of Lignocellulose Decay Capabilities.</title>
        <authorList>
            <person name="Nagy L.G."/>
            <person name="Riley R."/>
            <person name="Tritt A."/>
            <person name="Adam C."/>
            <person name="Daum C."/>
            <person name="Floudas D."/>
            <person name="Sun H."/>
            <person name="Yadav J.S."/>
            <person name="Pangilinan J."/>
            <person name="Larsson K.H."/>
            <person name="Matsuura K."/>
            <person name="Barry K."/>
            <person name="Labutti K."/>
            <person name="Kuo R."/>
            <person name="Ohm R.A."/>
            <person name="Bhattacharya S.S."/>
            <person name="Shirouzu T."/>
            <person name="Yoshinaga Y."/>
            <person name="Martin F.M."/>
            <person name="Grigoriev I.V."/>
            <person name="Hibbett D.S."/>
        </authorList>
    </citation>
    <scope>NUCLEOTIDE SEQUENCE [LARGE SCALE GENOMIC DNA]</scope>
    <source>
        <strain evidence="1 2">TUFC12733</strain>
    </source>
</reference>
<organism evidence="1 2">
    <name type="scientific">Calocera viscosa (strain TUFC12733)</name>
    <dbReference type="NCBI Taxonomy" id="1330018"/>
    <lineage>
        <taxon>Eukaryota</taxon>
        <taxon>Fungi</taxon>
        <taxon>Dikarya</taxon>
        <taxon>Basidiomycota</taxon>
        <taxon>Agaricomycotina</taxon>
        <taxon>Dacrymycetes</taxon>
        <taxon>Dacrymycetales</taxon>
        <taxon>Dacrymycetaceae</taxon>
        <taxon>Calocera</taxon>
    </lineage>
</organism>
<dbReference type="Proteomes" id="UP000076738">
    <property type="component" value="Unassembled WGS sequence"/>
</dbReference>
<gene>
    <name evidence="1" type="ORF">CALVIDRAFT_519519</name>
</gene>
<sequence>MSSLGIALCRNHSSGAVKELGTVEQSLLRWCEATNVPTPLQPMSSSKMQINLFLVPFGRTVLNWGSDYSSLREAIQNAVQGADALHRSASTMDTSKVVAGVNRSAVAGVNRPAVDIDDFWKPLFQNLGWFVYAMDQMTE</sequence>
<dbReference type="EMBL" id="KV417305">
    <property type="protein sequence ID" value="KZO92973.1"/>
    <property type="molecule type" value="Genomic_DNA"/>
</dbReference>
<feature type="non-terminal residue" evidence="1">
    <location>
        <position position="139"/>
    </location>
</feature>
<proteinExistence type="predicted"/>
<dbReference type="AlphaFoldDB" id="A0A167IUI8"/>
<name>A0A167IUI8_CALVF</name>
<accession>A0A167IUI8</accession>
<protein>
    <submittedName>
        <fullName evidence="1">Uncharacterized protein</fullName>
    </submittedName>
</protein>
<evidence type="ECO:0000313" key="1">
    <source>
        <dbReference type="EMBL" id="KZO92973.1"/>
    </source>
</evidence>